<evidence type="ECO:0000256" key="2">
    <source>
        <dbReference type="ARBA" id="ARBA00004167"/>
    </source>
</evidence>
<evidence type="ECO:0000256" key="5">
    <source>
        <dbReference type="ARBA" id="ARBA00022679"/>
    </source>
</evidence>
<dbReference type="UniPathway" id="UPA00143"/>
<evidence type="ECO:0000256" key="7">
    <source>
        <dbReference type="ARBA" id="ARBA00022723"/>
    </source>
</evidence>
<dbReference type="InterPro" id="IPR001841">
    <property type="entry name" value="Znf_RING"/>
</dbReference>
<dbReference type="Gene3D" id="3.30.40.10">
    <property type="entry name" value="Zinc/RING finger domain, C3HC4 (zinc finger)"/>
    <property type="match status" value="1"/>
</dbReference>
<evidence type="ECO:0000256" key="14">
    <source>
        <dbReference type="ARBA" id="ARBA00024209"/>
    </source>
</evidence>
<keyword evidence="20" id="KW-1185">Reference proteome</keyword>
<keyword evidence="13 17" id="KW-0472">Membrane</keyword>
<keyword evidence="12 17" id="KW-1133">Transmembrane helix</keyword>
<dbReference type="FunFam" id="3.30.40.10:FF:000285">
    <property type="entry name" value="RING-H2 finger protein ATL43"/>
    <property type="match status" value="1"/>
</dbReference>
<comment type="subcellular location">
    <subcellularLocation>
        <location evidence="2">Membrane</location>
        <topology evidence="2">Single-pass membrane protein</topology>
    </subcellularLocation>
</comment>
<dbReference type="GO" id="GO:0008270">
    <property type="term" value="F:zinc ion binding"/>
    <property type="evidence" value="ECO:0007669"/>
    <property type="project" value="UniProtKB-KW"/>
</dbReference>
<evidence type="ECO:0000256" key="11">
    <source>
        <dbReference type="ARBA" id="ARBA00022833"/>
    </source>
</evidence>
<dbReference type="InterPro" id="IPR044600">
    <property type="entry name" value="ATL1/ATL16-like"/>
</dbReference>
<keyword evidence="7" id="KW-0479">Metal-binding</keyword>
<dbReference type="AlphaFoldDB" id="A0A0E0ET27"/>
<name>A0A0E0ET27_9ORYZ</name>
<dbReference type="InterPro" id="IPR013083">
    <property type="entry name" value="Znf_RING/FYVE/PHD"/>
</dbReference>
<dbReference type="Proteomes" id="UP000008021">
    <property type="component" value="Chromosome 9"/>
</dbReference>
<dbReference type="Pfam" id="PF13639">
    <property type="entry name" value="zf-RING_2"/>
    <property type="match status" value="1"/>
</dbReference>
<reference evidence="19" key="2">
    <citation type="submission" date="2018-05" db="EMBL/GenBank/DDBJ databases">
        <title>OmerRS3 (Oryza meridionalis Reference Sequence Version 3).</title>
        <authorList>
            <person name="Zhang J."/>
            <person name="Kudrna D."/>
            <person name="Lee S."/>
            <person name="Talag J."/>
            <person name="Welchert J."/>
            <person name="Wing R.A."/>
        </authorList>
    </citation>
    <scope>NUCLEOTIDE SEQUENCE [LARGE SCALE GENOMIC DNA]</scope>
    <source>
        <strain evidence="19">cv. OR44</strain>
    </source>
</reference>
<dbReference type="HOGENOM" id="CLU_040108_4_2_1"/>
<comment type="catalytic activity">
    <reaction evidence="1">
        <text>S-ubiquitinyl-[E2 ubiquitin-conjugating enzyme]-L-cysteine + [acceptor protein]-L-lysine = [E2 ubiquitin-conjugating enzyme]-L-cysteine + N(6)-ubiquitinyl-[acceptor protein]-L-lysine.</text>
        <dbReference type="EC" id="2.3.2.27"/>
    </reaction>
</comment>
<dbReference type="CDD" id="cd16461">
    <property type="entry name" value="RING-H2_EL5-like"/>
    <property type="match status" value="1"/>
</dbReference>
<reference evidence="19" key="1">
    <citation type="submission" date="2015-04" db="UniProtKB">
        <authorList>
            <consortium name="EnsemblPlants"/>
        </authorList>
    </citation>
    <scope>IDENTIFICATION</scope>
</reference>
<dbReference type="SMART" id="SM00184">
    <property type="entry name" value="RING"/>
    <property type="match status" value="1"/>
</dbReference>
<sequence length="385" mass="41343">MLYTERPSRVNGTATVDCSTYPLDCHPVCPGGSCYEIAEPPPPSPVVPRVDVAVDDHHLPVRLLLTVSLLSAFLFISLAVSTILLYRRRVVLRRRRRAATAPLPGDDGFGDGDEEAGGGGGGDVHHVWYIRTVGLDEATITSIATAEYRAGVGWGGDCAVCLGEFRDGELVRLLPRCSHPFHAPCIDTWLRAHVNCPLCRSPVVVPSDLPATATEGEAEGGGQAEEHQVFDEISLSESRADVSEDSDASSDTQSEDTAASPEDGGRVMPKPIRRSASMDSPLFLVVVPEAQDDAMLGNRKFTNGQEMKLFSVKEKDATGTSSSSCQAGRFGIGRSMSSSGQGFFFSRNGRSSSAVLPLIYMNRKVMLWCSRADLGSIHQIKPCSS</sequence>
<dbReference type="STRING" id="40149.A0A0E0ET27"/>
<proteinExistence type="inferred from homology"/>
<evidence type="ECO:0000256" key="1">
    <source>
        <dbReference type="ARBA" id="ARBA00000900"/>
    </source>
</evidence>
<keyword evidence="10" id="KW-0833">Ubl conjugation pathway</keyword>
<dbReference type="PANTHER" id="PTHR46913">
    <property type="entry name" value="RING-H2 FINGER PROTEIN ATL16"/>
    <property type="match status" value="1"/>
</dbReference>
<accession>A0A0E0ET27</accession>
<feature type="domain" description="RING-type" evidence="18">
    <location>
        <begin position="158"/>
        <end position="200"/>
    </location>
</feature>
<evidence type="ECO:0000256" key="13">
    <source>
        <dbReference type="ARBA" id="ARBA00023136"/>
    </source>
</evidence>
<evidence type="ECO:0000256" key="12">
    <source>
        <dbReference type="ARBA" id="ARBA00022989"/>
    </source>
</evidence>
<evidence type="ECO:0000256" key="15">
    <source>
        <dbReference type="PROSITE-ProRule" id="PRU00175"/>
    </source>
</evidence>
<dbReference type="GO" id="GO:0016567">
    <property type="term" value="P:protein ubiquitination"/>
    <property type="evidence" value="ECO:0007669"/>
    <property type="project" value="UniProtKB-UniPathway"/>
</dbReference>
<evidence type="ECO:0000256" key="6">
    <source>
        <dbReference type="ARBA" id="ARBA00022692"/>
    </source>
</evidence>
<evidence type="ECO:0000256" key="8">
    <source>
        <dbReference type="ARBA" id="ARBA00022729"/>
    </source>
</evidence>
<keyword evidence="8" id="KW-0732">Signal</keyword>
<evidence type="ECO:0000256" key="9">
    <source>
        <dbReference type="ARBA" id="ARBA00022771"/>
    </source>
</evidence>
<keyword evidence="9 15" id="KW-0863">Zinc-finger</keyword>
<dbReference type="GO" id="GO:0061630">
    <property type="term" value="F:ubiquitin protein ligase activity"/>
    <property type="evidence" value="ECO:0007669"/>
    <property type="project" value="UniProtKB-EC"/>
</dbReference>
<dbReference type="SUPFAM" id="SSF57850">
    <property type="entry name" value="RING/U-box"/>
    <property type="match status" value="1"/>
</dbReference>
<evidence type="ECO:0000256" key="10">
    <source>
        <dbReference type="ARBA" id="ARBA00022786"/>
    </source>
</evidence>
<evidence type="ECO:0000313" key="20">
    <source>
        <dbReference type="Proteomes" id="UP000008021"/>
    </source>
</evidence>
<dbReference type="PANTHER" id="PTHR46913:SF19">
    <property type="entry name" value="RING-TYPE E3 UBIQUITIN TRANSFERASE"/>
    <property type="match status" value="1"/>
</dbReference>
<dbReference type="Gramene" id="OMERI09G10440.1">
    <property type="protein sequence ID" value="OMERI09G10440.1"/>
    <property type="gene ID" value="OMERI09G10440"/>
</dbReference>
<comment type="similarity">
    <text evidence="14">Belongs to the RING-type zinc finger family. ATL subfamily.</text>
</comment>
<dbReference type="PROSITE" id="PS50089">
    <property type="entry name" value="ZF_RING_2"/>
    <property type="match status" value="1"/>
</dbReference>
<dbReference type="GO" id="GO:0016020">
    <property type="term" value="C:membrane"/>
    <property type="evidence" value="ECO:0007669"/>
    <property type="project" value="UniProtKB-SubCell"/>
</dbReference>
<evidence type="ECO:0000259" key="18">
    <source>
        <dbReference type="PROSITE" id="PS50089"/>
    </source>
</evidence>
<dbReference type="EnsemblPlants" id="OMERI09G10440.1">
    <property type="protein sequence ID" value="OMERI09G10440.1"/>
    <property type="gene ID" value="OMERI09G10440"/>
</dbReference>
<organism evidence="19">
    <name type="scientific">Oryza meridionalis</name>
    <dbReference type="NCBI Taxonomy" id="40149"/>
    <lineage>
        <taxon>Eukaryota</taxon>
        <taxon>Viridiplantae</taxon>
        <taxon>Streptophyta</taxon>
        <taxon>Embryophyta</taxon>
        <taxon>Tracheophyta</taxon>
        <taxon>Spermatophyta</taxon>
        <taxon>Magnoliopsida</taxon>
        <taxon>Liliopsida</taxon>
        <taxon>Poales</taxon>
        <taxon>Poaceae</taxon>
        <taxon>BOP clade</taxon>
        <taxon>Oryzoideae</taxon>
        <taxon>Oryzeae</taxon>
        <taxon>Oryzinae</taxon>
        <taxon>Oryza</taxon>
    </lineage>
</organism>
<evidence type="ECO:0000313" key="19">
    <source>
        <dbReference type="EnsemblPlants" id="OMERI09G10440.1"/>
    </source>
</evidence>
<evidence type="ECO:0000256" key="17">
    <source>
        <dbReference type="SAM" id="Phobius"/>
    </source>
</evidence>
<feature type="transmembrane region" description="Helical" evidence="17">
    <location>
        <begin position="63"/>
        <end position="86"/>
    </location>
</feature>
<feature type="region of interest" description="Disordered" evidence="16">
    <location>
        <begin position="236"/>
        <end position="273"/>
    </location>
</feature>
<protein>
    <recommendedName>
        <fullName evidence="4">RING-type E3 ubiquitin transferase</fullName>
        <ecNumber evidence="4">2.3.2.27</ecNumber>
    </recommendedName>
</protein>
<evidence type="ECO:0000256" key="16">
    <source>
        <dbReference type="SAM" id="MobiDB-lite"/>
    </source>
</evidence>
<evidence type="ECO:0000256" key="3">
    <source>
        <dbReference type="ARBA" id="ARBA00004906"/>
    </source>
</evidence>
<dbReference type="eggNOG" id="KOG0800">
    <property type="taxonomic scope" value="Eukaryota"/>
</dbReference>
<keyword evidence="11" id="KW-0862">Zinc</keyword>
<comment type="pathway">
    <text evidence="3">Protein modification; protein ubiquitination.</text>
</comment>
<dbReference type="EC" id="2.3.2.27" evidence="4"/>
<keyword evidence="6 17" id="KW-0812">Transmembrane</keyword>
<evidence type="ECO:0000256" key="4">
    <source>
        <dbReference type="ARBA" id="ARBA00012483"/>
    </source>
</evidence>
<keyword evidence="5" id="KW-0808">Transferase</keyword>